<keyword evidence="5" id="KW-1278">Translocase</keyword>
<dbReference type="GO" id="GO:0005524">
    <property type="term" value="F:ATP binding"/>
    <property type="evidence" value="ECO:0007669"/>
    <property type="project" value="UniProtKB-KW"/>
</dbReference>
<dbReference type="InterPro" id="IPR047641">
    <property type="entry name" value="ABC_transpr_MalK/UgpC-like"/>
</dbReference>
<dbReference type="Pfam" id="PF08402">
    <property type="entry name" value="TOBE_2"/>
    <property type="match status" value="1"/>
</dbReference>
<dbReference type="GO" id="GO:0140359">
    <property type="term" value="F:ABC-type transporter activity"/>
    <property type="evidence" value="ECO:0007669"/>
    <property type="project" value="UniProtKB-ARBA"/>
</dbReference>
<sequence length="363" mass="40427">MSISLRNVRKDYDQQTKVLESVSAEVQTGEFFVIVGPSGCGKSTLLRMVAGLTPITDGEVRINNQVVNELPPKARKLTMVFQNYALYPFLSVWDNVAFGLKARKLSQSDIQHRVDNALKMVSLSDLSKRKPRELSGGQRQRVALARAVASDADICLMDEPLSNLDAQLRIKMRQEIYNLQRKLGLTLIYVTHDQVEAMTMADHIMVLNDQHVQQIGTPSEIYQHPANEFVAQFFGTPQINILPAKRSTQNNHILTFATNNMQVALNEEIPIDSLRIGVRPDELTVARAESVDSNAVVKNTEFLGNETIIYATLNSGDDVRAVLPGQVSFRGYEPIKIGIGSHLLFFDNDGKQIALTKEEAVHA</sequence>
<dbReference type="PANTHER" id="PTHR43875">
    <property type="entry name" value="MALTODEXTRIN IMPORT ATP-BINDING PROTEIN MSMX"/>
    <property type="match status" value="1"/>
</dbReference>
<dbReference type="GeneID" id="69056770"/>
<evidence type="ECO:0000256" key="4">
    <source>
        <dbReference type="ARBA" id="ARBA00022840"/>
    </source>
</evidence>
<evidence type="ECO:0000256" key="2">
    <source>
        <dbReference type="ARBA" id="ARBA00022475"/>
    </source>
</evidence>
<organism evidence="8 9">
    <name type="scientific">Lentilactobacillus hilgardii</name>
    <name type="common">Lactobacillus hilgardii</name>
    <dbReference type="NCBI Taxonomy" id="1588"/>
    <lineage>
        <taxon>Bacteria</taxon>
        <taxon>Bacillati</taxon>
        <taxon>Bacillota</taxon>
        <taxon>Bacilli</taxon>
        <taxon>Lactobacillales</taxon>
        <taxon>Lactobacillaceae</taxon>
        <taxon>Lentilactobacillus</taxon>
    </lineage>
</organism>
<dbReference type="InterPro" id="IPR012340">
    <property type="entry name" value="NA-bd_OB-fold"/>
</dbReference>
<dbReference type="Gene3D" id="3.40.50.300">
    <property type="entry name" value="P-loop containing nucleotide triphosphate hydrolases"/>
    <property type="match status" value="1"/>
</dbReference>
<dbReference type="SUPFAM" id="SSF52540">
    <property type="entry name" value="P-loop containing nucleoside triphosphate hydrolases"/>
    <property type="match status" value="1"/>
</dbReference>
<reference evidence="8 9" key="1">
    <citation type="submission" date="2019-12" db="EMBL/GenBank/DDBJ databases">
        <title>Lactobacillus hilgardii FLUB.</title>
        <authorList>
            <person name="Gustaw K."/>
        </authorList>
    </citation>
    <scope>NUCLEOTIDE SEQUENCE [LARGE SCALE GENOMIC DNA]</scope>
    <source>
        <strain evidence="8 9">FLUB</strain>
    </source>
</reference>
<gene>
    <name evidence="8" type="ORF">GQR93_00200</name>
</gene>
<dbReference type="PROSITE" id="PS50893">
    <property type="entry name" value="ABC_TRANSPORTER_2"/>
    <property type="match status" value="1"/>
</dbReference>
<keyword evidence="6" id="KW-0472">Membrane</keyword>
<dbReference type="InterPro" id="IPR013611">
    <property type="entry name" value="Transp-assoc_OB_typ2"/>
</dbReference>
<dbReference type="InterPro" id="IPR003593">
    <property type="entry name" value="AAA+_ATPase"/>
</dbReference>
<dbReference type="SMART" id="SM00382">
    <property type="entry name" value="AAA"/>
    <property type="match status" value="1"/>
</dbReference>
<evidence type="ECO:0000313" key="9">
    <source>
        <dbReference type="Proteomes" id="UP000465035"/>
    </source>
</evidence>
<dbReference type="SMR" id="A0A6P1E4Z8"/>
<dbReference type="SUPFAM" id="SSF50331">
    <property type="entry name" value="MOP-like"/>
    <property type="match status" value="1"/>
</dbReference>
<dbReference type="AlphaFoldDB" id="A0A6P1E4Z8"/>
<dbReference type="PANTHER" id="PTHR43875:SF15">
    <property type="entry name" value="TREHALOSE IMPORT ATP-BINDING PROTEIN SUGC"/>
    <property type="match status" value="1"/>
</dbReference>
<dbReference type="PROSITE" id="PS00211">
    <property type="entry name" value="ABC_TRANSPORTER_1"/>
    <property type="match status" value="1"/>
</dbReference>
<dbReference type="EMBL" id="CP047121">
    <property type="protein sequence ID" value="QHB50745.1"/>
    <property type="molecule type" value="Genomic_DNA"/>
</dbReference>
<proteinExistence type="predicted"/>
<evidence type="ECO:0000313" key="8">
    <source>
        <dbReference type="EMBL" id="QHB50745.1"/>
    </source>
</evidence>
<dbReference type="InterPro" id="IPR003439">
    <property type="entry name" value="ABC_transporter-like_ATP-bd"/>
</dbReference>
<evidence type="ECO:0000259" key="7">
    <source>
        <dbReference type="PROSITE" id="PS50893"/>
    </source>
</evidence>
<dbReference type="RefSeq" id="WP_003551064.1">
    <property type="nucleotide sequence ID" value="NZ_CABKOL010000106.1"/>
</dbReference>
<evidence type="ECO:0000256" key="3">
    <source>
        <dbReference type="ARBA" id="ARBA00022741"/>
    </source>
</evidence>
<accession>A0A6P1E4Z8</accession>
<dbReference type="Proteomes" id="UP000465035">
    <property type="component" value="Chromosome"/>
</dbReference>
<keyword evidence="2" id="KW-1003">Cell membrane</keyword>
<keyword evidence="4 8" id="KW-0067">ATP-binding</keyword>
<evidence type="ECO:0000256" key="1">
    <source>
        <dbReference type="ARBA" id="ARBA00022448"/>
    </source>
</evidence>
<name>A0A6P1E4Z8_LENHI</name>
<evidence type="ECO:0000256" key="5">
    <source>
        <dbReference type="ARBA" id="ARBA00022967"/>
    </source>
</evidence>
<dbReference type="Gene3D" id="2.40.50.100">
    <property type="match status" value="1"/>
</dbReference>
<dbReference type="Pfam" id="PF00005">
    <property type="entry name" value="ABC_tran"/>
    <property type="match status" value="1"/>
</dbReference>
<dbReference type="FunFam" id="3.40.50.300:FF:000042">
    <property type="entry name" value="Maltose/maltodextrin ABC transporter, ATP-binding protein"/>
    <property type="match status" value="1"/>
</dbReference>
<dbReference type="InterPro" id="IPR027417">
    <property type="entry name" value="P-loop_NTPase"/>
</dbReference>
<evidence type="ECO:0000256" key="6">
    <source>
        <dbReference type="ARBA" id="ARBA00023136"/>
    </source>
</evidence>
<feature type="domain" description="ABC transporter" evidence="7">
    <location>
        <begin position="3"/>
        <end position="234"/>
    </location>
</feature>
<dbReference type="InterPro" id="IPR008995">
    <property type="entry name" value="Mo/tungstate-bd_C_term_dom"/>
</dbReference>
<dbReference type="Gene3D" id="2.40.50.140">
    <property type="entry name" value="Nucleic acid-binding proteins"/>
    <property type="match status" value="1"/>
</dbReference>
<dbReference type="GO" id="GO:0016887">
    <property type="term" value="F:ATP hydrolysis activity"/>
    <property type="evidence" value="ECO:0007669"/>
    <property type="project" value="InterPro"/>
</dbReference>
<protein>
    <submittedName>
        <fullName evidence="8">ATP-binding cassette domain-containing protein</fullName>
    </submittedName>
</protein>
<dbReference type="GO" id="GO:0055052">
    <property type="term" value="C:ATP-binding cassette (ABC) transporter complex, substrate-binding subunit-containing"/>
    <property type="evidence" value="ECO:0007669"/>
    <property type="project" value="TreeGrafter"/>
</dbReference>
<keyword evidence="1" id="KW-0813">Transport</keyword>
<keyword evidence="3" id="KW-0547">Nucleotide-binding</keyword>
<dbReference type="InterPro" id="IPR017871">
    <property type="entry name" value="ABC_transporter-like_CS"/>
</dbReference>